<keyword evidence="1" id="KW-0489">Methyltransferase</keyword>
<dbReference type="PANTHER" id="PTHR46429:SF1">
    <property type="entry name" value="23S RRNA (GUANOSINE-2'-O-)-METHYLTRANSFERASE RLMB"/>
    <property type="match status" value="1"/>
</dbReference>
<dbReference type="PANTHER" id="PTHR46429">
    <property type="entry name" value="23S RRNA (GUANOSINE-2'-O-)-METHYLTRANSFERASE RLMB"/>
    <property type="match status" value="1"/>
</dbReference>
<dbReference type="AlphaFoldDB" id="A0A1F4XRS6"/>
<evidence type="ECO:0000313" key="5">
    <source>
        <dbReference type="Proteomes" id="UP000178091"/>
    </source>
</evidence>
<keyword evidence="2" id="KW-0808">Transferase</keyword>
<evidence type="ECO:0000259" key="3">
    <source>
        <dbReference type="Pfam" id="PF00588"/>
    </source>
</evidence>
<evidence type="ECO:0000256" key="1">
    <source>
        <dbReference type="ARBA" id="ARBA00022603"/>
    </source>
</evidence>
<dbReference type="InterPro" id="IPR029026">
    <property type="entry name" value="tRNA_m1G_MTases_N"/>
</dbReference>
<proteinExistence type="predicted"/>
<dbReference type="GO" id="GO:0003723">
    <property type="term" value="F:RNA binding"/>
    <property type="evidence" value="ECO:0007669"/>
    <property type="project" value="InterPro"/>
</dbReference>
<reference evidence="4 5" key="1">
    <citation type="journal article" date="2016" name="Nat. Commun.">
        <title>Thousands of microbial genomes shed light on interconnected biogeochemical processes in an aquifer system.</title>
        <authorList>
            <person name="Anantharaman K."/>
            <person name="Brown C.T."/>
            <person name="Hug L.A."/>
            <person name="Sharon I."/>
            <person name="Castelle C.J."/>
            <person name="Probst A.J."/>
            <person name="Thomas B.C."/>
            <person name="Singh A."/>
            <person name="Wilkins M.J."/>
            <person name="Karaoz U."/>
            <person name="Brodie E.L."/>
            <person name="Williams K.H."/>
            <person name="Hubbard S.S."/>
            <person name="Banfield J.F."/>
        </authorList>
    </citation>
    <scope>NUCLEOTIDE SEQUENCE [LARGE SCALE GENOMIC DNA]</scope>
</reference>
<dbReference type="GO" id="GO:0008173">
    <property type="term" value="F:RNA methyltransferase activity"/>
    <property type="evidence" value="ECO:0007669"/>
    <property type="project" value="InterPro"/>
</dbReference>
<dbReference type="InterPro" id="IPR001537">
    <property type="entry name" value="SpoU_MeTrfase"/>
</dbReference>
<dbReference type="InterPro" id="IPR004441">
    <property type="entry name" value="rRNA_MeTrfase_TrmH"/>
</dbReference>
<comment type="caution">
    <text evidence="4">The sequence shown here is derived from an EMBL/GenBank/DDBJ whole genome shotgun (WGS) entry which is preliminary data.</text>
</comment>
<protein>
    <recommendedName>
        <fullName evidence="3">tRNA/rRNA methyltransferase SpoU type domain-containing protein</fullName>
    </recommendedName>
</protein>
<feature type="domain" description="tRNA/rRNA methyltransferase SpoU type" evidence="3">
    <location>
        <begin position="5"/>
        <end position="152"/>
    </location>
</feature>
<gene>
    <name evidence="4" type="ORF">A3F55_00520</name>
</gene>
<organism evidence="4 5">
    <name type="scientific">Candidatus Adlerbacteria bacterium RIFCSPHIGHO2_12_FULL_53_18</name>
    <dbReference type="NCBI Taxonomy" id="1797242"/>
    <lineage>
        <taxon>Bacteria</taxon>
        <taxon>Candidatus Adleribacteriota</taxon>
    </lineage>
</organism>
<dbReference type="Proteomes" id="UP000178091">
    <property type="component" value="Unassembled WGS sequence"/>
</dbReference>
<evidence type="ECO:0000313" key="4">
    <source>
        <dbReference type="EMBL" id="OGC84441.1"/>
    </source>
</evidence>
<dbReference type="SUPFAM" id="SSF75217">
    <property type="entry name" value="alpha/beta knot"/>
    <property type="match status" value="1"/>
</dbReference>
<name>A0A1F4XRS6_9BACT</name>
<dbReference type="Pfam" id="PF00588">
    <property type="entry name" value="SpoU_methylase"/>
    <property type="match status" value="1"/>
</dbReference>
<sequence length="156" mass="16951">MSERVILVLHNIRSVYNVGSIFRTADAAGVEKVYLCGYTPAPLDRFGAPRKDLAKVALGAEKTIPWVQVKTLASAIKQLKKENYLVAAVEQDKNSTPLFSYKPPKKLALVLGNEVRGLSKSSLKLCDVVLEIPMRGHKESLNVSVAAGIAMFALNA</sequence>
<dbReference type="EMBL" id="MEWW01000016">
    <property type="protein sequence ID" value="OGC84441.1"/>
    <property type="molecule type" value="Genomic_DNA"/>
</dbReference>
<dbReference type="InterPro" id="IPR029028">
    <property type="entry name" value="Alpha/beta_knot_MTases"/>
</dbReference>
<dbReference type="GO" id="GO:0005829">
    <property type="term" value="C:cytosol"/>
    <property type="evidence" value="ECO:0007669"/>
    <property type="project" value="TreeGrafter"/>
</dbReference>
<dbReference type="GO" id="GO:0032259">
    <property type="term" value="P:methylation"/>
    <property type="evidence" value="ECO:0007669"/>
    <property type="project" value="UniProtKB-KW"/>
</dbReference>
<dbReference type="GO" id="GO:0006396">
    <property type="term" value="P:RNA processing"/>
    <property type="evidence" value="ECO:0007669"/>
    <property type="project" value="InterPro"/>
</dbReference>
<accession>A0A1F4XRS6</accession>
<evidence type="ECO:0000256" key="2">
    <source>
        <dbReference type="ARBA" id="ARBA00022679"/>
    </source>
</evidence>
<dbReference type="CDD" id="cd18097">
    <property type="entry name" value="SpoU-like"/>
    <property type="match status" value="1"/>
</dbReference>
<dbReference type="Gene3D" id="3.40.1280.10">
    <property type="match status" value="1"/>
</dbReference>